<feature type="domain" description="Glycosyl transferase family 1" evidence="1">
    <location>
        <begin position="161"/>
        <end position="312"/>
    </location>
</feature>
<dbReference type="Pfam" id="PF13439">
    <property type="entry name" value="Glyco_transf_4"/>
    <property type="match status" value="1"/>
</dbReference>
<reference evidence="3" key="1">
    <citation type="journal article" date="2020" name="mSystems">
        <title>Genome- and Community-Level Interaction Insights into Carbon Utilization and Element Cycling Functions of Hydrothermarchaeota in Hydrothermal Sediment.</title>
        <authorList>
            <person name="Zhou Z."/>
            <person name="Liu Y."/>
            <person name="Xu W."/>
            <person name="Pan J."/>
            <person name="Luo Z.H."/>
            <person name="Li M."/>
        </authorList>
    </citation>
    <scope>NUCLEOTIDE SEQUENCE [LARGE SCALE GENOMIC DNA]</scope>
    <source>
        <strain evidence="3">SpSt-61</strain>
    </source>
</reference>
<evidence type="ECO:0000259" key="2">
    <source>
        <dbReference type="Pfam" id="PF13439"/>
    </source>
</evidence>
<keyword evidence="3" id="KW-0808">Transferase</keyword>
<dbReference type="PANTHER" id="PTHR12526">
    <property type="entry name" value="GLYCOSYLTRANSFERASE"/>
    <property type="match status" value="1"/>
</dbReference>
<dbReference type="CDD" id="cd03801">
    <property type="entry name" value="GT4_PimA-like"/>
    <property type="match status" value="1"/>
</dbReference>
<dbReference type="PANTHER" id="PTHR12526:SF634">
    <property type="entry name" value="BLL3361 PROTEIN"/>
    <property type="match status" value="1"/>
</dbReference>
<evidence type="ECO:0000313" key="3">
    <source>
        <dbReference type="EMBL" id="HGU52079.1"/>
    </source>
</evidence>
<protein>
    <submittedName>
        <fullName evidence="3">Glycosyltransferase family 1 protein</fullName>
    </submittedName>
</protein>
<sequence>MKGQAKRKMKILEVAADAPPYKGGISRLVSILSTGLKKRGHVVQIISPKVRLKEFKFSTIPFHRWNDYDLIHLHGPTPFLSDLMLVRSKVPIVYTHHAEICWISNSISKIYRKVHSFLARKAQAVVVHSYDYRLLFKNLPNVWVVRPPASFLPPKGLDMRSKEGPFTVLYVGQFRPFKGINVFIKAAKLLKNVNFFLVGDGYLKPKFMRMSKDLLNVKFFGNLDDNKLIDLYKRAHVICLPSINTTEAYGLVLIEGALFGCVPIASNLPGVRENIYLLKGLLFEPKSHYSLAQKISMLCRNRKLWAELSERSYVAAVNYANTFTLDYYVDNHERIFQKCLSTSNSFPTIGGVKKCK</sequence>
<dbReference type="EMBL" id="DSZZ01000040">
    <property type="protein sequence ID" value="HGU52079.1"/>
    <property type="molecule type" value="Genomic_DNA"/>
</dbReference>
<dbReference type="AlphaFoldDB" id="A0A7V4NEL7"/>
<accession>A0A7V4NEL7</accession>
<dbReference type="InterPro" id="IPR001296">
    <property type="entry name" value="Glyco_trans_1"/>
</dbReference>
<proteinExistence type="predicted"/>
<dbReference type="SUPFAM" id="SSF53756">
    <property type="entry name" value="UDP-Glycosyltransferase/glycogen phosphorylase"/>
    <property type="match status" value="1"/>
</dbReference>
<dbReference type="Gene3D" id="3.40.50.2000">
    <property type="entry name" value="Glycogen Phosphorylase B"/>
    <property type="match status" value="2"/>
</dbReference>
<organism evidence="3">
    <name type="scientific">Fervidobacterium pennivorans</name>
    <dbReference type="NCBI Taxonomy" id="93466"/>
    <lineage>
        <taxon>Bacteria</taxon>
        <taxon>Thermotogati</taxon>
        <taxon>Thermotogota</taxon>
        <taxon>Thermotogae</taxon>
        <taxon>Thermotogales</taxon>
        <taxon>Fervidobacteriaceae</taxon>
        <taxon>Fervidobacterium</taxon>
    </lineage>
</organism>
<evidence type="ECO:0000259" key="1">
    <source>
        <dbReference type="Pfam" id="PF00534"/>
    </source>
</evidence>
<dbReference type="GO" id="GO:0016757">
    <property type="term" value="F:glycosyltransferase activity"/>
    <property type="evidence" value="ECO:0007669"/>
    <property type="project" value="InterPro"/>
</dbReference>
<dbReference type="InterPro" id="IPR028098">
    <property type="entry name" value="Glyco_trans_4-like_N"/>
</dbReference>
<comment type="caution">
    <text evidence="3">The sequence shown here is derived from an EMBL/GenBank/DDBJ whole genome shotgun (WGS) entry which is preliminary data.</text>
</comment>
<name>A0A7V4NEL7_FERPE</name>
<feature type="domain" description="Glycosyltransferase subfamily 4-like N-terminal" evidence="2">
    <location>
        <begin position="64"/>
        <end position="131"/>
    </location>
</feature>
<dbReference type="Pfam" id="PF00534">
    <property type="entry name" value="Glycos_transf_1"/>
    <property type="match status" value="1"/>
</dbReference>
<gene>
    <name evidence="3" type="ORF">ENT78_00875</name>
</gene>